<dbReference type="HAMAP" id="MF_00694">
    <property type="entry name" value="KDGDH"/>
    <property type="match status" value="1"/>
</dbReference>
<proteinExistence type="inferred from homology"/>
<evidence type="ECO:0000256" key="1">
    <source>
        <dbReference type="ARBA" id="ARBA00001446"/>
    </source>
</evidence>
<dbReference type="SMART" id="SM01130">
    <property type="entry name" value="DHDPS"/>
    <property type="match status" value="1"/>
</dbReference>
<dbReference type="Pfam" id="PF00701">
    <property type="entry name" value="DHDPS"/>
    <property type="match status" value="1"/>
</dbReference>
<dbReference type="EC" id="4.2.1.41" evidence="5"/>
<dbReference type="CDD" id="cd00951">
    <property type="entry name" value="KDGDH"/>
    <property type="match status" value="1"/>
</dbReference>
<dbReference type="NCBIfam" id="TIGR03249">
    <property type="entry name" value="KdgD"/>
    <property type="match status" value="1"/>
</dbReference>
<dbReference type="Gene3D" id="3.20.20.70">
    <property type="entry name" value="Aldolase class I"/>
    <property type="match status" value="1"/>
</dbReference>
<dbReference type="InterPro" id="IPR017655">
    <property type="entry name" value="Dehydro-deoxyglucarate_dehyd"/>
</dbReference>
<evidence type="ECO:0000256" key="4">
    <source>
        <dbReference type="ARBA" id="ARBA00023239"/>
    </source>
</evidence>
<organism evidence="7 8">
    <name type="scientific">Pseudonocardia humida</name>
    <dbReference type="NCBI Taxonomy" id="2800819"/>
    <lineage>
        <taxon>Bacteria</taxon>
        <taxon>Bacillati</taxon>
        <taxon>Actinomycetota</taxon>
        <taxon>Actinomycetes</taxon>
        <taxon>Pseudonocardiales</taxon>
        <taxon>Pseudonocardiaceae</taxon>
        <taxon>Pseudonocardia</taxon>
    </lineage>
</organism>
<dbReference type="SUPFAM" id="SSF51569">
    <property type="entry name" value="Aldolase"/>
    <property type="match status" value="1"/>
</dbReference>
<keyword evidence="4 5" id="KW-0456">Lyase</keyword>
<comment type="pathway">
    <text evidence="2 5">Carbohydrate acid metabolism; D-glucarate degradation; 2,5-dioxopentanoate from D-glucarate: step 2/2.</text>
</comment>
<sequence length="310" mass="32471">MPELAPTELAAQLGAGLLSFPVTHFRPDLEFDEPAYRAHLGWLAGHDVAGLFAAGGTGEFFSLSAAEVDRVVRAAVDEVAGAVPVLAPAGRGTVEAVGQARAAEAAGASGVLLFPPYLTEASEEGIVAHVKAVCAATGLGVVFYNRANARIGVSALAELADSCPNLVGFKDGVGDIELMTRVYARMGERFTYIGGLPTAETFALPYLQLGVTTYSSAIFNFVPRFALDFYADVRAGDRDAVYRKLNGFVLPYLDIRDRRKGYAVSIIKAGLTAVGRGGGPVRPPLTDLTAAELTALTALVERIATPAARA</sequence>
<name>A0ABT0ZST4_9PSEU</name>
<evidence type="ECO:0000256" key="5">
    <source>
        <dbReference type="HAMAP-Rule" id="MF_00694"/>
    </source>
</evidence>
<reference evidence="7" key="1">
    <citation type="submission" date="2021-04" db="EMBL/GenBank/DDBJ databases">
        <title>Pseudonocardia sp. nov., isolated from sandy soil of mangrove forest.</title>
        <authorList>
            <person name="Zan Z."/>
            <person name="Huang R."/>
            <person name="Liu W."/>
        </authorList>
    </citation>
    <scope>NUCLEOTIDE SEQUENCE</scope>
    <source>
        <strain evidence="7">S2-4</strain>
    </source>
</reference>
<evidence type="ECO:0000256" key="3">
    <source>
        <dbReference type="ARBA" id="ARBA00007592"/>
    </source>
</evidence>
<dbReference type="InterPro" id="IPR013785">
    <property type="entry name" value="Aldolase_TIM"/>
</dbReference>
<evidence type="ECO:0000313" key="7">
    <source>
        <dbReference type="EMBL" id="MCO1653783.1"/>
    </source>
</evidence>
<accession>A0ABT0ZST4</accession>
<comment type="similarity">
    <text evidence="3 5 6">Belongs to the DapA family.</text>
</comment>
<dbReference type="PANTHER" id="PTHR12128">
    <property type="entry name" value="DIHYDRODIPICOLINATE SYNTHASE"/>
    <property type="match status" value="1"/>
</dbReference>
<dbReference type="RefSeq" id="WP_252435374.1">
    <property type="nucleotide sequence ID" value="NZ_JAGSOV010000006.1"/>
</dbReference>
<dbReference type="GO" id="GO:0047448">
    <property type="term" value="F:5-dehydro-4-deoxyglucarate dehydratase activity"/>
    <property type="evidence" value="ECO:0007669"/>
    <property type="project" value="UniProtKB-EC"/>
</dbReference>
<comment type="catalytic activity">
    <reaction evidence="1 5">
        <text>5-dehydro-4-deoxy-D-glucarate + H(+) = 2,5-dioxopentanoate + CO2 + H2O</text>
        <dbReference type="Rhea" id="RHEA:24608"/>
        <dbReference type="ChEBI" id="CHEBI:15377"/>
        <dbReference type="ChEBI" id="CHEBI:15378"/>
        <dbReference type="ChEBI" id="CHEBI:16526"/>
        <dbReference type="ChEBI" id="CHEBI:42819"/>
        <dbReference type="ChEBI" id="CHEBI:58136"/>
        <dbReference type="EC" id="4.2.1.41"/>
    </reaction>
</comment>
<evidence type="ECO:0000256" key="6">
    <source>
        <dbReference type="PIRNR" id="PIRNR001365"/>
    </source>
</evidence>
<dbReference type="Proteomes" id="UP001165283">
    <property type="component" value="Unassembled WGS sequence"/>
</dbReference>
<protein>
    <recommendedName>
        <fullName evidence="5">Probable 5-dehydro-4-deoxyglucarate dehydratase</fullName>
        <ecNumber evidence="5">4.2.1.41</ecNumber>
    </recommendedName>
    <alternativeName>
        <fullName evidence="5">5-keto-4-deoxy-glucarate dehydratase</fullName>
        <shortName evidence="5">KDGDH</shortName>
    </alternativeName>
</protein>
<dbReference type="EMBL" id="JAGSOV010000006">
    <property type="protein sequence ID" value="MCO1653783.1"/>
    <property type="molecule type" value="Genomic_DNA"/>
</dbReference>
<comment type="caution">
    <text evidence="7">The sequence shown here is derived from an EMBL/GenBank/DDBJ whole genome shotgun (WGS) entry which is preliminary data.</text>
</comment>
<dbReference type="PIRSF" id="PIRSF001365">
    <property type="entry name" value="DHDPS"/>
    <property type="match status" value="1"/>
</dbReference>
<dbReference type="PANTHER" id="PTHR12128:SF19">
    <property type="entry name" value="5-DEHYDRO-4-DEOXYGLUCARATE DEHYDRATASE 2-RELATED"/>
    <property type="match status" value="1"/>
</dbReference>
<evidence type="ECO:0000256" key="2">
    <source>
        <dbReference type="ARBA" id="ARBA00004983"/>
    </source>
</evidence>
<dbReference type="NCBIfam" id="NF002958">
    <property type="entry name" value="PRK03620.1"/>
    <property type="match status" value="1"/>
</dbReference>
<dbReference type="InterPro" id="IPR002220">
    <property type="entry name" value="DapA-like"/>
</dbReference>
<evidence type="ECO:0000313" key="8">
    <source>
        <dbReference type="Proteomes" id="UP001165283"/>
    </source>
</evidence>
<gene>
    <name evidence="7" type="primary">kdgD</name>
    <name evidence="7" type="ORF">KDL28_01810</name>
</gene>
<keyword evidence="8" id="KW-1185">Reference proteome</keyword>